<dbReference type="EMBL" id="VORU01000001">
    <property type="protein sequence ID" value="TXD70872.1"/>
    <property type="molecule type" value="Genomic_DNA"/>
</dbReference>
<dbReference type="RefSeq" id="WP_111813881.1">
    <property type="nucleotide sequence ID" value="NZ_CBCRZQ010000001.1"/>
</dbReference>
<proteinExistence type="predicted"/>
<organism evidence="1 2">
    <name type="scientific">Aequorivita lipolytica</name>
    <dbReference type="NCBI Taxonomy" id="153267"/>
    <lineage>
        <taxon>Bacteria</taxon>
        <taxon>Pseudomonadati</taxon>
        <taxon>Bacteroidota</taxon>
        <taxon>Flavobacteriia</taxon>
        <taxon>Flavobacteriales</taxon>
        <taxon>Flavobacteriaceae</taxon>
        <taxon>Aequorivita</taxon>
    </lineage>
</organism>
<keyword evidence="2" id="KW-1185">Reference proteome</keyword>
<reference evidence="1 2" key="1">
    <citation type="submission" date="2019-08" db="EMBL/GenBank/DDBJ databases">
        <title>Genome of Aequorivita lipolytica Y10-2 (type strain).</title>
        <authorList>
            <person name="Bowman J.P."/>
        </authorList>
    </citation>
    <scope>NUCLEOTIDE SEQUENCE [LARGE SCALE GENOMIC DNA]</scope>
    <source>
        <strain evidence="1 2">Y10-2</strain>
    </source>
</reference>
<sequence length="121" mass="14250">MKYIFVYNADSGKLNAYKDMLHKIISPSTYQCSLCDITYGVFKEKEIWKNFRQSSAIDFEFLHKNEFYTKYKSKFLLKYDLPIILAENHGELEIAVSKKELDNLKNAEELITLVIERSTVH</sequence>
<evidence type="ECO:0000313" key="1">
    <source>
        <dbReference type="EMBL" id="TXD70872.1"/>
    </source>
</evidence>
<dbReference type="OrthoDB" id="572467at2"/>
<comment type="caution">
    <text evidence="1">The sequence shown here is derived from an EMBL/GenBank/DDBJ whole genome shotgun (WGS) entry which is preliminary data.</text>
</comment>
<gene>
    <name evidence="1" type="ORF">ESV24_01925</name>
</gene>
<dbReference type="Proteomes" id="UP000321945">
    <property type="component" value="Unassembled WGS sequence"/>
</dbReference>
<protein>
    <submittedName>
        <fullName evidence="1">GTPase</fullName>
    </submittedName>
</protein>
<accession>A0A5C6YTQ8</accession>
<name>A0A5C6YTQ8_9FLAO</name>
<evidence type="ECO:0000313" key="2">
    <source>
        <dbReference type="Proteomes" id="UP000321945"/>
    </source>
</evidence>
<dbReference type="AlphaFoldDB" id="A0A5C6YTQ8"/>